<protein>
    <recommendedName>
        <fullName evidence="3">Prolyl 4-hydroxylase alpha subunit Fe(2+) 2OG dioxygenase domain-containing protein</fullName>
    </recommendedName>
</protein>
<organism evidence="1 2">
    <name type="scientific">Niveispirillum lacus</name>
    <dbReference type="NCBI Taxonomy" id="1981099"/>
    <lineage>
        <taxon>Bacteria</taxon>
        <taxon>Pseudomonadati</taxon>
        <taxon>Pseudomonadota</taxon>
        <taxon>Alphaproteobacteria</taxon>
        <taxon>Rhodospirillales</taxon>
        <taxon>Azospirillaceae</taxon>
        <taxon>Niveispirillum</taxon>
    </lineage>
</organism>
<accession>A0A255Z6T5</accession>
<dbReference type="RefSeq" id="WP_094453308.1">
    <property type="nucleotide sequence ID" value="NZ_NOXU01000017.1"/>
</dbReference>
<name>A0A255Z6T5_9PROT</name>
<gene>
    <name evidence="1" type="ORF">CHU95_02240</name>
</gene>
<evidence type="ECO:0000313" key="1">
    <source>
        <dbReference type="EMBL" id="OYQ37188.1"/>
    </source>
</evidence>
<keyword evidence="2" id="KW-1185">Reference proteome</keyword>
<dbReference type="Proteomes" id="UP000216998">
    <property type="component" value="Unassembled WGS sequence"/>
</dbReference>
<dbReference type="EMBL" id="NOXU01000017">
    <property type="protein sequence ID" value="OYQ37188.1"/>
    <property type="molecule type" value="Genomic_DNA"/>
</dbReference>
<dbReference type="Gene3D" id="2.60.120.620">
    <property type="entry name" value="q2cbj1_9rhob like domain"/>
    <property type="match status" value="1"/>
</dbReference>
<proteinExistence type="predicted"/>
<evidence type="ECO:0000313" key="2">
    <source>
        <dbReference type="Proteomes" id="UP000216998"/>
    </source>
</evidence>
<evidence type="ECO:0008006" key="3">
    <source>
        <dbReference type="Google" id="ProtNLM"/>
    </source>
</evidence>
<dbReference type="OrthoDB" id="420194at2"/>
<sequence length="262" mass="29398">MRSLLTGVRPDMIRTDPFPHIVIHDALDAEDYAALCAGYPSLGAIIGTDHARFRSNRRYAMMATWVLASPDLPACWHRFVRTHTTPAFLAEVEALFDGYWPPALLSTLGGRLSGHMTELLQLGDGSKARIQMDARLEVNTPVLDVPSRSRGPHLDTPNRLYSGLFYLRHPDDDSVGGDLELFRWREGATRRTDVVALPDDAVERVATIPYRPNTLVMFPQGIDALHGVGIRQPTPHVRRYVFITAEITENWLVPPDRRSEVP</sequence>
<comment type="caution">
    <text evidence="1">The sequence shown here is derived from an EMBL/GenBank/DDBJ whole genome shotgun (WGS) entry which is preliminary data.</text>
</comment>
<reference evidence="1 2" key="1">
    <citation type="submission" date="2017-07" db="EMBL/GenBank/DDBJ databases">
        <title>Niveispirillum cyanobacteriorum sp. nov., isolated from cyanobacterial aggregates in a eutrophic lake.</title>
        <authorList>
            <person name="Cai H."/>
        </authorList>
    </citation>
    <scope>NUCLEOTIDE SEQUENCE [LARGE SCALE GENOMIC DNA]</scope>
    <source>
        <strain evidence="2">TH1-14</strain>
    </source>
</reference>
<dbReference type="AlphaFoldDB" id="A0A255Z6T5"/>